<feature type="transmembrane region" description="Helical" evidence="1">
    <location>
        <begin position="299"/>
        <end position="317"/>
    </location>
</feature>
<reference evidence="4" key="1">
    <citation type="submission" date="2019-02" db="EMBL/GenBank/DDBJ databases">
        <title>Draft genome sequence of Muricauda sp. 176CP4-71.</title>
        <authorList>
            <person name="Park J.-S."/>
        </authorList>
    </citation>
    <scope>NUCLEOTIDE SEQUENCE [LARGE SCALE GENOMIC DNA]</scope>
    <source>
        <strain evidence="4">176GS2-150</strain>
    </source>
</reference>
<keyword evidence="1" id="KW-1133">Transmembrane helix</keyword>
<feature type="transmembrane region" description="Helical" evidence="1">
    <location>
        <begin position="222"/>
        <end position="243"/>
    </location>
</feature>
<accession>A0ABY1WQ83</accession>
<dbReference type="InterPro" id="IPR002656">
    <property type="entry name" value="Acyl_transf_3_dom"/>
</dbReference>
<evidence type="ECO:0000256" key="1">
    <source>
        <dbReference type="SAM" id="Phobius"/>
    </source>
</evidence>
<feature type="transmembrane region" description="Helical" evidence="1">
    <location>
        <begin position="54"/>
        <end position="74"/>
    </location>
</feature>
<keyword evidence="1" id="KW-0472">Membrane</keyword>
<keyword evidence="3" id="KW-0808">Transferase</keyword>
<feature type="transmembrane region" description="Helical" evidence="1">
    <location>
        <begin position="197"/>
        <end position="215"/>
    </location>
</feature>
<keyword evidence="4" id="KW-1185">Reference proteome</keyword>
<dbReference type="EMBL" id="SHLY01000002">
    <property type="protein sequence ID" value="TAA46790.1"/>
    <property type="molecule type" value="Genomic_DNA"/>
</dbReference>
<keyword evidence="1" id="KW-0812">Transmembrane</keyword>
<proteinExistence type="predicted"/>
<evidence type="ECO:0000259" key="2">
    <source>
        <dbReference type="Pfam" id="PF01757"/>
    </source>
</evidence>
<keyword evidence="3" id="KW-0012">Acyltransferase</keyword>
<dbReference type="Proteomes" id="UP000292544">
    <property type="component" value="Unassembled WGS sequence"/>
</dbReference>
<name>A0ABY1WQ83_9GAMM</name>
<comment type="caution">
    <text evidence="3">The sequence shown here is derived from an EMBL/GenBank/DDBJ whole genome shotgun (WGS) entry which is preliminary data.</text>
</comment>
<feature type="transmembrane region" description="Helical" evidence="1">
    <location>
        <begin position="258"/>
        <end position="278"/>
    </location>
</feature>
<dbReference type="Pfam" id="PF01757">
    <property type="entry name" value="Acyl_transf_3"/>
    <property type="match status" value="1"/>
</dbReference>
<evidence type="ECO:0000313" key="3">
    <source>
        <dbReference type="EMBL" id="TAA46790.1"/>
    </source>
</evidence>
<feature type="transmembrane region" description="Helical" evidence="1">
    <location>
        <begin position="166"/>
        <end position="185"/>
    </location>
</feature>
<evidence type="ECO:0000313" key="4">
    <source>
        <dbReference type="Proteomes" id="UP000292544"/>
    </source>
</evidence>
<feature type="transmembrane region" description="Helical" evidence="1">
    <location>
        <begin position="329"/>
        <end position="347"/>
    </location>
</feature>
<feature type="transmembrane region" description="Helical" evidence="1">
    <location>
        <begin position="95"/>
        <end position="121"/>
    </location>
</feature>
<feature type="transmembrane region" description="Helical" evidence="1">
    <location>
        <begin position="141"/>
        <end position="159"/>
    </location>
</feature>
<protein>
    <submittedName>
        <fullName evidence="3">Acyltransferase</fullName>
    </submittedName>
</protein>
<feature type="domain" description="Acyltransferase 3" evidence="2">
    <location>
        <begin position="25"/>
        <end position="343"/>
    </location>
</feature>
<dbReference type="GO" id="GO:0016746">
    <property type="term" value="F:acyltransferase activity"/>
    <property type="evidence" value="ECO:0007669"/>
    <property type="project" value="UniProtKB-KW"/>
</dbReference>
<gene>
    <name evidence="3" type="ORF">EXY25_05925</name>
</gene>
<sequence length="364" mass="42450">MKITNTELSLETWESIKINKDNQVFLNRLRGMSILRVVLSHLGLSWLYTPYSQVISVFLPILFFVSGAISIYIYSRSRNTYVYFFHRLTSQLLPVYIIVLLSFLFIYILSGGLSFDIGSIARWLQLIPKSSDMPFPLGQVWFIHTLILISLFSTVIFYISKCYVKILPLTVVITFIFSYVQLFYPLGDLFSIYGHNIYKPIVHSSFFFFGAFWVLNPKAKIFNYSGLISILFLCLALFSFWSLDLEFKMTKHVYFPDGYYVSFSFFAVFIVLAMKGVITKVFDRVNFIDRFVLFFSKHAYSIFISHSLFIFLFEKYILIDDSWPKLIEIVIKILMVILASCIVAPTVSKSTDFFVKRTRLILKV</sequence>
<organism evidence="3 4">
    <name type="scientific">Corallincola spongiicola</name>
    <dbReference type="NCBI Taxonomy" id="2520508"/>
    <lineage>
        <taxon>Bacteria</taxon>
        <taxon>Pseudomonadati</taxon>
        <taxon>Pseudomonadota</taxon>
        <taxon>Gammaproteobacteria</taxon>
        <taxon>Alteromonadales</taxon>
        <taxon>Psychromonadaceae</taxon>
        <taxon>Corallincola</taxon>
    </lineage>
</organism>